<dbReference type="OrthoDB" id="2603165at2"/>
<protein>
    <submittedName>
        <fullName evidence="1">Uncharacterized protein</fullName>
    </submittedName>
</protein>
<dbReference type="RefSeq" id="WP_125461019.1">
    <property type="nucleotide sequence ID" value="NZ_CP017253.2"/>
</dbReference>
<evidence type="ECO:0000313" key="2">
    <source>
        <dbReference type="Proteomes" id="UP000094652"/>
    </source>
</evidence>
<proteinExistence type="predicted"/>
<dbReference type="STRING" id="394958.BGI42_09205"/>
<dbReference type="AlphaFoldDB" id="A0A1D7XL33"/>
<evidence type="ECO:0000313" key="1">
    <source>
        <dbReference type="EMBL" id="AOR23890.2"/>
    </source>
</evidence>
<dbReference type="KEGG" id="ctae:BGI42_09205"/>
<accession>A0A1D7XL33</accession>
<organism evidence="1 2">
    <name type="scientific">Clostridium taeniosporum</name>
    <dbReference type="NCBI Taxonomy" id="394958"/>
    <lineage>
        <taxon>Bacteria</taxon>
        <taxon>Bacillati</taxon>
        <taxon>Bacillota</taxon>
        <taxon>Clostridia</taxon>
        <taxon>Eubacteriales</taxon>
        <taxon>Clostridiaceae</taxon>
        <taxon>Clostridium</taxon>
    </lineage>
</organism>
<reference evidence="2" key="1">
    <citation type="submission" date="2016-09" db="EMBL/GenBank/DDBJ databases">
        <title>Genomics of Clostridium taeniosporum, an organism which forms endospores with ribbon-like appendages.</title>
        <authorList>
            <person name="Walker J.R."/>
        </authorList>
    </citation>
    <scope>NUCLEOTIDE SEQUENCE [LARGE SCALE GENOMIC DNA]</scope>
    <source>
        <strain evidence="2">1/k</strain>
    </source>
</reference>
<dbReference type="Proteomes" id="UP000094652">
    <property type="component" value="Chromosome"/>
</dbReference>
<dbReference type="EMBL" id="CP017253">
    <property type="protein sequence ID" value="AOR23890.2"/>
    <property type="molecule type" value="Genomic_DNA"/>
</dbReference>
<keyword evidence="2" id="KW-1185">Reference proteome</keyword>
<sequence>MKKEIKEKFPCWCEDITTKFEILMSDDIDALMCYQMQKLNYKRECKYFINSSKDRAYKGYYGEKTGKQYLYCTDNATNKVKNTIALDFSINKNVRAWDNHVVHIGSHEANYNTLSANMNVINNINKNNYTQKFCISTFITMLSYYEVDIQNWTHNELIALCGIDGLYQPFKNSRFVEQGKKNLHLLGYDFLAEFIQKNLFEIERFDQKYYKNKSIWVNKDGYLETNLDLDKLSEIWGFNVELTKEQFKLKRTLESRIFDTIYSKERLEGKYNKKIFNIALTYRNSGVVSFVD</sequence>
<gene>
    <name evidence="1" type="ORF">BGI42_09205</name>
</gene>
<name>A0A1D7XL33_9CLOT</name>